<evidence type="ECO:0000313" key="2">
    <source>
        <dbReference type="EMBL" id="KDR72401.1"/>
    </source>
</evidence>
<organism evidence="2 3">
    <name type="scientific">Galerina marginata (strain CBS 339.88)</name>
    <dbReference type="NCBI Taxonomy" id="685588"/>
    <lineage>
        <taxon>Eukaryota</taxon>
        <taxon>Fungi</taxon>
        <taxon>Dikarya</taxon>
        <taxon>Basidiomycota</taxon>
        <taxon>Agaricomycotina</taxon>
        <taxon>Agaricomycetes</taxon>
        <taxon>Agaricomycetidae</taxon>
        <taxon>Agaricales</taxon>
        <taxon>Agaricineae</taxon>
        <taxon>Strophariaceae</taxon>
        <taxon>Galerina</taxon>
    </lineage>
</organism>
<feature type="region of interest" description="Disordered" evidence="1">
    <location>
        <begin position="1"/>
        <end position="26"/>
    </location>
</feature>
<feature type="compositionally biased region" description="Polar residues" evidence="1">
    <location>
        <begin position="456"/>
        <end position="466"/>
    </location>
</feature>
<dbReference type="STRING" id="685588.A0A067SNC0"/>
<gene>
    <name evidence="2" type="ORF">GALMADRAFT_270796</name>
</gene>
<dbReference type="HOGENOM" id="CLU_021108_4_1_1"/>
<dbReference type="AlphaFoldDB" id="A0A067SNC0"/>
<evidence type="ECO:0000256" key="1">
    <source>
        <dbReference type="SAM" id="MobiDB-lite"/>
    </source>
</evidence>
<feature type="compositionally biased region" description="Polar residues" evidence="1">
    <location>
        <begin position="1"/>
        <end position="10"/>
    </location>
</feature>
<accession>A0A067SNC0</accession>
<reference evidence="3" key="1">
    <citation type="journal article" date="2014" name="Proc. Natl. Acad. Sci. U.S.A.">
        <title>Extensive sampling of basidiomycete genomes demonstrates inadequacy of the white-rot/brown-rot paradigm for wood decay fungi.</title>
        <authorList>
            <person name="Riley R."/>
            <person name="Salamov A.A."/>
            <person name="Brown D.W."/>
            <person name="Nagy L.G."/>
            <person name="Floudas D."/>
            <person name="Held B.W."/>
            <person name="Levasseur A."/>
            <person name="Lombard V."/>
            <person name="Morin E."/>
            <person name="Otillar R."/>
            <person name="Lindquist E.A."/>
            <person name="Sun H."/>
            <person name="LaButti K.M."/>
            <person name="Schmutz J."/>
            <person name="Jabbour D."/>
            <person name="Luo H."/>
            <person name="Baker S.E."/>
            <person name="Pisabarro A.G."/>
            <person name="Walton J.D."/>
            <person name="Blanchette R.A."/>
            <person name="Henrissat B."/>
            <person name="Martin F."/>
            <person name="Cullen D."/>
            <person name="Hibbett D.S."/>
            <person name="Grigoriev I.V."/>
        </authorList>
    </citation>
    <scope>NUCLEOTIDE SEQUENCE [LARGE SCALE GENOMIC DNA]</scope>
    <source>
        <strain evidence="3">CBS 339.88</strain>
    </source>
</reference>
<evidence type="ECO:0000313" key="3">
    <source>
        <dbReference type="Proteomes" id="UP000027222"/>
    </source>
</evidence>
<dbReference type="OrthoDB" id="2688950at2759"/>
<sequence>MSQHRQSRGTPNLCGEPRRGQQNQAVVRGTSRLRSVLPAPGHELRRDATPDMNVNAVPRCAFQASFVYLIELFREIIFNASSDRGSMFLQATGVNVHGGQFYTVGTQVFQMGSTNVDETSRQGPPLNPAWNPIGLTPTQSQETQRPADQLQPGNETLGIPARASVLSNPERKTSRDIYYQHIGVQRRGSPLWLPEPSEGLPIQYRRKGVEIGDVGIISEIGTFDFLFNICLDRDHPINPRELPENFTTLQISPIDVTQYSEFVGENYLSSASIRTSLQEGDSAGVMFESSASEGAILMMPVGSKSADLKSTGKFRQCMAMQAVDWYKYANNVRGWDVRNGNLHLVTGYDKTKAWGMATFSNRTAQDGPCRFRFRSMDESNMGKTYIWDYSGTAQVRNGPGARQIEALRNGDPSQEGVDYENQCLFVRTMNVTLQDGIWKQLAFDFGEVEVDDRPTNTPALNSSLFSPQCPANRGSSTRSSQPLSTVGPRPWLHATSLAEDIDTLATAAANSVHFVSLPTPVVHPSIGINQMLLRFKPNARMAITEDWDWISLLKEDDTILPTTKDFNSRLIVSSTRFLEDEGIVFLEKIQPTSTNSELPVPLSISSQTLDQKEEKPGIVSGVDTSRTGWKPVSSNQPTKLPLDISIAEFPATVLTAKCPNCGRIHHYIRPSSSGSCHSLIRDNQTVPKTMICKACHL</sequence>
<name>A0A067SNC0_GALM3</name>
<dbReference type="EMBL" id="KL142389">
    <property type="protein sequence ID" value="KDR72401.1"/>
    <property type="molecule type" value="Genomic_DNA"/>
</dbReference>
<dbReference type="Proteomes" id="UP000027222">
    <property type="component" value="Unassembled WGS sequence"/>
</dbReference>
<protein>
    <submittedName>
        <fullName evidence="2">Uncharacterized protein</fullName>
    </submittedName>
</protein>
<feature type="region of interest" description="Disordered" evidence="1">
    <location>
        <begin position="613"/>
        <end position="634"/>
    </location>
</feature>
<feature type="compositionally biased region" description="Polar residues" evidence="1">
    <location>
        <begin position="622"/>
        <end position="634"/>
    </location>
</feature>
<feature type="region of interest" description="Disordered" evidence="1">
    <location>
        <begin position="456"/>
        <end position="485"/>
    </location>
</feature>
<feature type="compositionally biased region" description="Polar residues" evidence="1">
    <location>
        <begin position="136"/>
        <end position="154"/>
    </location>
</feature>
<keyword evidence="3" id="KW-1185">Reference proteome</keyword>
<feature type="region of interest" description="Disordered" evidence="1">
    <location>
        <begin position="115"/>
        <end position="170"/>
    </location>
</feature>
<proteinExistence type="predicted"/>
<feature type="compositionally biased region" description="Polar residues" evidence="1">
    <location>
        <begin position="473"/>
        <end position="484"/>
    </location>
</feature>